<comment type="caution">
    <text evidence="1">The sequence shown here is derived from an EMBL/GenBank/DDBJ whole genome shotgun (WGS) entry which is preliminary data.</text>
</comment>
<dbReference type="EMBL" id="JABBGJ010000031">
    <property type="protein sequence ID" value="NMM01612.1"/>
    <property type="molecule type" value="Genomic_DNA"/>
</dbReference>
<gene>
    <name evidence="1" type="ORF">HHL24_27195</name>
</gene>
<dbReference type="AlphaFoldDB" id="A0A848IHB6"/>
<reference evidence="1 2" key="1">
    <citation type="submission" date="2020-04" db="EMBL/GenBank/DDBJ databases">
        <title>Paraburkholderia sp. RP-4-7 isolated from soil.</title>
        <authorList>
            <person name="Dahal R.H."/>
        </authorList>
    </citation>
    <scope>NUCLEOTIDE SEQUENCE [LARGE SCALE GENOMIC DNA]</scope>
    <source>
        <strain evidence="1 2">RP-4-7</strain>
    </source>
</reference>
<evidence type="ECO:0000313" key="2">
    <source>
        <dbReference type="Proteomes" id="UP000544134"/>
    </source>
</evidence>
<accession>A0A848IHB6</accession>
<keyword evidence="2" id="KW-1185">Reference proteome</keyword>
<sequence>MHELNITIDGKLYTGRFEVKGGAVTVHSAYGTKSTQRGALPELNVAELLLKELVRAARA</sequence>
<name>A0A848IHB6_9BURK</name>
<organism evidence="1 2">
    <name type="scientific">Paraburkholderia polaris</name>
    <dbReference type="NCBI Taxonomy" id="2728848"/>
    <lineage>
        <taxon>Bacteria</taxon>
        <taxon>Pseudomonadati</taxon>
        <taxon>Pseudomonadota</taxon>
        <taxon>Betaproteobacteria</taxon>
        <taxon>Burkholderiales</taxon>
        <taxon>Burkholderiaceae</taxon>
        <taxon>Paraburkholderia</taxon>
    </lineage>
</organism>
<proteinExistence type="predicted"/>
<evidence type="ECO:0000313" key="1">
    <source>
        <dbReference type="EMBL" id="NMM01612.1"/>
    </source>
</evidence>
<protein>
    <submittedName>
        <fullName evidence="1">Uncharacterized protein</fullName>
    </submittedName>
</protein>
<dbReference type="RefSeq" id="WP_169488437.1">
    <property type="nucleotide sequence ID" value="NZ_JABBGJ010000031.1"/>
</dbReference>
<dbReference type="Proteomes" id="UP000544134">
    <property type="component" value="Unassembled WGS sequence"/>
</dbReference>